<reference evidence="7 8" key="1">
    <citation type="submission" date="2017-04" db="EMBL/GenBank/DDBJ databases">
        <authorList>
            <person name="Afonso C.L."/>
            <person name="Miller P.J."/>
            <person name="Scott M.A."/>
            <person name="Spackman E."/>
            <person name="Goraichik I."/>
            <person name="Dimitrov K.M."/>
            <person name="Suarez D.L."/>
            <person name="Swayne D.E."/>
        </authorList>
    </citation>
    <scope>NUCLEOTIDE SEQUENCE [LARGE SCALE GENOMIC DNA]</scope>
    <source>
        <strain evidence="7 8">B5P</strain>
    </source>
</reference>
<dbReference type="PANTHER" id="PTHR47870">
    <property type="entry name" value="CYTOCHROME C-TYPE BIOGENESIS PROTEIN CCMH"/>
    <property type="match status" value="1"/>
</dbReference>
<dbReference type="InterPro" id="IPR017560">
    <property type="entry name" value="Cyt_c_biogenesis_CcmI"/>
</dbReference>
<keyword evidence="3" id="KW-0201">Cytochrome c-type biogenesis</keyword>
<dbReference type="SUPFAM" id="SSF48452">
    <property type="entry name" value="TPR-like"/>
    <property type="match status" value="1"/>
</dbReference>
<evidence type="ECO:0000256" key="3">
    <source>
        <dbReference type="ARBA" id="ARBA00022748"/>
    </source>
</evidence>
<dbReference type="GO" id="GO:0005886">
    <property type="term" value="C:plasma membrane"/>
    <property type="evidence" value="ECO:0007669"/>
    <property type="project" value="TreeGrafter"/>
</dbReference>
<keyword evidence="4 5" id="KW-0802">TPR repeat</keyword>
<feature type="domain" description="Cytochrome c-type biogenesis protein H TPR" evidence="6">
    <location>
        <begin position="130"/>
        <end position="261"/>
    </location>
</feature>
<evidence type="ECO:0000256" key="5">
    <source>
        <dbReference type="PROSITE-ProRule" id="PRU00339"/>
    </source>
</evidence>
<evidence type="ECO:0000256" key="2">
    <source>
        <dbReference type="ARBA" id="ARBA00022737"/>
    </source>
</evidence>
<comment type="subcellular location">
    <subcellularLocation>
        <location evidence="1">Cell envelope</location>
    </subcellularLocation>
</comment>
<dbReference type="GO" id="GO:0030313">
    <property type="term" value="C:cell envelope"/>
    <property type="evidence" value="ECO:0007669"/>
    <property type="project" value="UniProtKB-SubCell"/>
</dbReference>
<protein>
    <submittedName>
        <fullName evidence="7">Cytochrome c-type biogenesis protein CcmH</fullName>
    </submittedName>
</protein>
<accession>A0A1X7NXH8</accession>
<organism evidence="7 8">
    <name type="scientific">Mesorhizobium australicum</name>
    <dbReference type="NCBI Taxonomy" id="536018"/>
    <lineage>
        <taxon>Bacteria</taxon>
        <taxon>Pseudomonadati</taxon>
        <taxon>Pseudomonadota</taxon>
        <taxon>Alphaproteobacteria</taxon>
        <taxon>Hyphomicrobiales</taxon>
        <taxon>Phyllobacteriaceae</taxon>
        <taxon>Mesorhizobium</taxon>
    </lineage>
</organism>
<dbReference type="InterPro" id="IPR051263">
    <property type="entry name" value="C-type_cytochrome_biogenesis"/>
</dbReference>
<evidence type="ECO:0000256" key="1">
    <source>
        <dbReference type="ARBA" id="ARBA00004196"/>
    </source>
</evidence>
<keyword evidence="8" id="KW-1185">Reference proteome</keyword>
<dbReference type="InterPro" id="IPR011990">
    <property type="entry name" value="TPR-like_helical_dom_sf"/>
</dbReference>
<dbReference type="PANTHER" id="PTHR47870:SF4">
    <property type="entry name" value="CYTOCHROME C-TYPE BIOGENESIS PROTEIN CYCH"/>
    <property type="match status" value="1"/>
</dbReference>
<dbReference type="AlphaFoldDB" id="A0A1X7NXH8"/>
<proteinExistence type="predicted"/>
<dbReference type="EMBL" id="FXBL01000004">
    <property type="protein sequence ID" value="SMH42972.1"/>
    <property type="molecule type" value="Genomic_DNA"/>
</dbReference>
<dbReference type="NCBIfam" id="TIGR03142">
    <property type="entry name" value="cytochro_ccmI"/>
    <property type="match status" value="1"/>
</dbReference>
<dbReference type="InterPro" id="IPR019734">
    <property type="entry name" value="TPR_rpt"/>
</dbReference>
<evidence type="ECO:0000259" key="6">
    <source>
        <dbReference type="Pfam" id="PF23914"/>
    </source>
</evidence>
<evidence type="ECO:0000313" key="7">
    <source>
        <dbReference type="EMBL" id="SMH42972.1"/>
    </source>
</evidence>
<dbReference type="Gene3D" id="1.25.40.10">
    <property type="entry name" value="Tetratricopeptide repeat domain"/>
    <property type="match status" value="2"/>
</dbReference>
<dbReference type="Pfam" id="PF23914">
    <property type="entry name" value="TPR_CcmH_CycH"/>
    <property type="match status" value="1"/>
</dbReference>
<dbReference type="InterPro" id="IPR056413">
    <property type="entry name" value="TPR_CcmH_CycH"/>
</dbReference>
<sequence>MVPMLFWIAAAALTLAACLAVLVPLTRQRAAAVAGGHDVEVYRDQLQEVERDAARGAIETSQAEQAKVEIARRLLKADADARSTRAAGQGGMVRAAGLVGVLVIPLVSWGLYTTIGAPGLPGEPLAERMARNPSESTVDELVARAEKHLADNPDDARGWEVLGPVYMRQQRFADAATAWRNAIRLAGSNAQRESALGEAIAAAAGGVITAEAHAAFERALAHDPNEPKARFLLASGLAQEGKIAEAAEGWRMLKAALPADSGWHEPVDRAIAEAEERLGAPAAKGPDADAVAAANEMSPQDRQQMIEGMVASLDEKLRANPDDLEGWQRLIRSYVVLGRADDARAALGRALAGLEGDKKDQVSAFAAELGVKVDG</sequence>
<name>A0A1X7NXH8_9HYPH</name>
<dbReference type="PROSITE" id="PS50005">
    <property type="entry name" value="TPR"/>
    <property type="match status" value="1"/>
</dbReference>
<gene>
    <name evidence="7" type="ORF">SAMN02982922_2812</name>
</gene>
<keyword evidence="2" id="KW-0677">Repeat</keyword>
<evidence type="ECO:0000313" key="8">
    <source>
        <dbReference type="Proteomes" id="UP000193083"/>
    </source>
</evidence>
<evidence type="ECO:0000256" key="4">
    <source>
        <dbReference type="ARBA" id="ARBA00022803"/>
    </source>
</evidence>
<dbReference type="Proteomes" id="UP000193083">
    <property type="component" value="Unassembled WGS sequence"/>
</dbReference>
<feature type="repeat" description="TPR" evidence="5">
    <location>
        <begin position="156"/>
        <end position="189"/>
    </location>
</feature>
<dbReference type="GO" id="GO:0017004">
    <property type="term" value="P:cytochrome complex assembly"/>
    <property type="evidence" value="ECO:0007669"/>
    <property type="project" value="UniProtKB-KW"/>
</dbReference>